<keyword evidence="3" id="KW-1185">Reference proteome</keyword>
<dbReference type="InterPro" id="IPR011335">
    <property type="entry name" value="Restrct_endonuc-II-like"/>
</dbReference>
<feature type="domain" description="DUF4143" evidence="1">
    <location>
        <begin position="55"/>
        <end position="211"/>
    </location>
</feature>
<accession>A0A1H4A7Y4</accession>
<dbReference type="EMBL" id="FNQY01000013">
    <property type="protein sequence ID" value="SEA31781.1"/>
    <property type="molecule type" value="Genomic_DNA"/>
</dbReference>
<dbReference type="STRING" id="551991.SAMN05192529_113100"/>
<dbReference type="RefSeq" id="WP_211481831.1">
    <property type="nucleotide sequence ID" value="NZ_FNQY01000013.1"/>
</dbReference>
<name>A0A1H4A7Y4_9BACT</name>
<dbReference type="InterPro" id="IPR025420">
    <property type="entry name" value="DUF4143"/>
</dbReference>
<dbReference type="AlphaFoldDB" id="A0A1H4A7Y4"/>
<evidence type="ECO:0000313" key="3">
    <source>
        <dbReference type="Proteomes" id="UP000199041"/>
    </source>
</evidence>
<evidence type="ECO:0000313" key="2">
    <source>
        <dbReference type="EMBL" id="SEA31781.1"/>
    </source>
</evidence>
<gene>
    <name evidence="2" type="ORF">SAMN05192529_113100</name>
</gene>
<dbReference type="Pfam" id="PF13635">
    <property type="entry name" value="DUF4143"/>
    <property type="match status" value="1"/>
</dbReference>
<dbReference type="PANTHER" id="PTHR43566:SF2">
    <property type="entry name" value="DUF4143 DOMAIN-CONTAINING PROTEIN"/>
    <property type="match status" value="1"/>
</dbReference>
<dbReference type="Proteomes" id="UP000199041">
    <property type="component" value="Unassembled WGS sequence"/>
</dbReference>
<organism evidence="2 3">
    <name type="scientific">Arachidicoccus rhizosphaerae</name>
    <dbReference type="NCBI Taxonomy" id="551991"/>
    <lineage>
        <taxon>Bacteria</taxon>
        <taxon>Pseudomonadati</taxon>
        <taxon>Bacteroidota</taxon>
        <taxon>Chitinophagia</taxon>
        <taxon>Chitinophagales</taxon>
        <taxon>Chitinophagaceae</taxon>
        <taxon>Arachidicoccus</taxon>
    </lineage>
</organism>
<reference evidence="2 3" key="1">
    <citation type="submission" date="2016-10" db="EMBL/GenBank/DDBJ databases">
        <authorList>
            <person name="de Groot N.N."/>
        </authorList>
    </citation>
    <scope>NUCLEOTIDE SEQUENCE [LARGE SCALE GENOMIC DNA]</scope>
    <source>
        <strain evidence="2 3">Vu-144</strain>
    </source>
</reference>
<proteinExistence type="predicted"/>
<evidence type="ECO:0000259" key="1">
    <source>
        <dbReference type="Pfam" id="PF13635"/>
    </source>
</evidence>
<sequence>MELRPFSALEIYNSDPPGYSNDKLWFRGGFPDSFLAVSDDESGQWRTDFISTYVERDIPLMGPQISSVRLKRFWTMLAHYHGQQVVTTDLARSLGVSHTTIKAYMEILTDFYMIRQIQPWSGNTKKRLVKTPKTYLRDTGLLHSLLNISEFEALLGHPIIGTGWEGFVIENIVTQLSNKWRYSYYRTNDQTEVDLVLESPRNELWAIEVKRYSAPAIRMGFYNAYEDMGATHKFVIYPGSDRYPLNDETEVMGLIEFLKLLEKESANH</sequence>
<dbReference type="PANTHER" id="PTHR43566">
    <property type="entry name" value="CONSERVED PROTEIN"/>
    <property type="match status" value="1"/>
</dbReference>
<protein>
    <recommendedName>
        <fullName evidence="1">DUF4143 domain-containing protein</fullName>
    </recommendedName>
</protein>
<dbReference type="SUPFAM" id="SSF52980">
    <property type="entry name" value="Restriction endonuclease-like"/>
    <property type="match status" value="1"/>
</dbReference>